<evidence type="ECO:0000313" key="4">
    <source>
        <dbReference type="Proteomes" id="UP000322080"/>
    </source>
</evidence>
<evidence type="ECO:0000259" key="2">
    <source>
        <dbReference type="Pfam" id="PF13439"/>
    </source>
</evidence>
<feature type="domain" description="Glycosyl transferase family 1" evidence="1">
    <location>
        <begin position="226"/>
        <end position="362"/>
    </location>
</feature>
<dbReference type="GO" id="GO:0016757">
    <property type="term" value="F:glycosyltransferase activity"/>
    <property type="evidence" value="ECO:0007669"/>
    <property type="project" value="InterPro"/>
</dbReference>
<name>A0A5D0RM79_9RHOB</name>
<dbReference type="Pfam" id="PF13439">
    <property type="entry name" value="Glyco_transf_4"/>
    <property type="match status" value="1"/>
</dbReference>
<evidence type="ECO:0000259" key="1">
    <source>
        <dbReference type="Pfam" id="PF00534"/>
    </source>
</evidence>
<dbReference type="PANTHER" id="PTHR45947:SF3">
    <property type="entry name" value="SULFOQUINOVOSYL TRANSFERASE SQD2"/>
    <property type="match status" value="1"/>
</dbReference>
<dbReference type="EMBL" id="VSIY01000004">
    <property type="protein sequence ID" value="TYB82622.1"/>
    <property type="molecule type" value="Genomic_DNA"/>
</dbReference>
<proteinExistence type="predicted"/>
<dbReference type="AlphaFoldDB" id="A0A5D0RM79"/>
<feature type="domain" description="Glycosyltransferase subfamily 4-like N-terminal" evidence="2">
    <location>
        <begin position="45"/>
        <end position="218"/>
    </location>
</feature>
<organism evidence="3 4">
    <name type="scientific">Maritimibacter fusiformis</name>
    <dbReference type="NCBI Taxonomy" id="2603819"/>
    <lineage>
        <taxon>Bacteria</taxon>
        <taxon>Pseudomonadati</taxon>
        <taxon>Pseudomonadota</taxon>
        <taxon>Alphaproteobacteria</taxon>
        <taxon>Rhodobacterales</taxon>
        <taxon>Roseobacteraceae</taxon>
        <taxon>Maritimibacter</taxon>
    </lineage>
</organism>
<comment type="caution">
    <text evidence="3">The sequence shown here is derived from an EMBL/GenBank/DDBJ whole genome shotgun (WGS) entry which is preliminary data.</text>
</comment>
<accession>A0A5D0RM79</accession>
<protein>
    <submittedName>
        <fullName evidence="3">Glycosyltransferase family 4 protein</fullName>
    </submittedName>
</protein>
<dbReference type="InterPro" id="IPR028098">
    <property type="entry name" value="Glyco_trans_4-like_N"/>
</dbReference>
<dbReference type="Pfam" id="PF00534">
    <property type="entry name" value="Glycos_transf_1"/>
    <property type="match status" value="1"/>
</dbReference>
<dbReference type="InterPro" id="IPR001296">
    <property type="entry name" value="Glyco_trans_1"/>
</dbReference>
<evidence type="ECO:0000313" key="3">
    <source>
        <dbReference type="EMBL" id="TYB82622.1"/>
    </source>
</evidence>
<dbReference type="Proteomes" id="UP000322080">
    <property type="component" value="Unassembled WGS sequence"/>
</dbReference>
<dbReference type="InterPro" id="IPR050194">
    <property type="entry name" value="Glycosyltransferase_grp1"/>
</dbReference>
<dbReference type="Gene3D" id="3.40.50.2000">
    <property type="entry name" value="Glycogen Phosphorylase B"/>
    <property type="match status" value="2"/>
</dbReference>
<reference evidence="3 4" key="1">
    <citation type="submission" date="2019-08" db="EMBL/GenBank/DDBJ databases">
        <title>Identification of a novel species of the genus Boseongicola.</title>
        <authorList>
            <person name="Zhang X.-Q."/>
        </authorList>
    </citation>
    <scope>NUCLEOTIDE SEQUENCE [LARGE SCALE GENOMIC DNA]</scope>
    <source>
        <strain evidence="3 4">HY14</strain>
    </source>
</reference>
<dbReference type="PANTHER" id="PTHR45947">
    <property type="entry name" value="SULFOQUINOVOSYL TRANSFERASE SQD2"/>
    <property type="match status" value="1"/>
</dbReference>
<dbReference type="SUPFAM" id="SSF53756">
    <property type="entry name" value="UDP-Glycosyltransferase/glycogen phosphorylase"/>
    <property type="match status" value="1"/>
</dbReference>
<sequence length="406" mass="45133">MLDSRALVSLDDRLRGDRTQVPARVQRGRAKPRVAIIHYWLVGMRGGERVLEALLRMFPEADIFTHAYDPDAVSPLIRSKNVQTTSVGKLPFASKLYQKYLPLMPRALEEIDLTGYDLVLSSESGPAKGVIAPPDAPHICYCHSPMRYLWDQYHVYRDGAGMVTRTMMPRLAHSLRQWDVSSAARVDRFVANSNHVEARINKYWRREATVVHPPVAVEEFAPIAPEDRGGFYLWVGELAAYKRPDLAIEAFNRLDKPLFVIGGPIGAERALAAEANDNIRFLGKLPFAKLKAYMASCKALIFPGEEDFGIVPVEVMASGRPVIALGRGGALDTVIDRQTGLLFDDPSVDGLVAAVEAFEREGLEHLDPQALGRHAAQFDESAFRRGMESVLREHGLRLPTLQAQSV</sequence>
<keyword evidence="3" id="KW-0808">Transferase</keyword>
<keyword evidence="4" id="KW-1185">Reference proteome</keyword>
<gene>
    <name evidence="3" type="ORF">FVF75_06810</name>
</gene>